<gene>
    <name evidence="2" type="ORF">SAMN05443668_107293</name>
</gene>
<dbReference type="AlphaFoldDB" id="A0A1M7TXH2"/>
<keyword evidence="3" id="KW-1185">Reference proteome</keyword>
<dbReference type="STRING" id="134849.SAMN05443668_107293"/>
<dbReference type="InterPro" id="IPR009839">
    <property type="entry name" value="SseB_N"/>
</dbReference>
<dbReference type="RefSeq" id="WP_073260082.1">
    <property type="nucleotide sequence ID" value="NZ_FRCS01000007.1"/>
</dbReference>
<evidence type="ECO:0000259" key="1">
    <source>
        <dbReference type="Pfam" id="PF07179"/>
    </source>
</evidence>
<feature type="domain" description="SseB protein N-terminal" evidence="1">
    <location>
        <begin position="172"/>
        <end position="276"/>
    </location>
</feature>
<evidence type="ECO:0000313" key="2">
    <source>
        <dbReference type="EMBL" id="SHN75422.1"/>
    </source>
</evidence>
<reference evidence="2 3" key="1">
    <citation type="submission" date="2016-11" db="EMBL/GenBank/DDBJ databases">
        <authorList>
            <person name="Jaros S."/>
            <person name="Januszkiewicz K."/>
            <person name="Wedrychowicz H."/>
        </authorList>
    </citation>
    <scope>NUCLEOTIDE SEQUENCE [LARGE SCALE GENOMIC DNA]</scope>
    <source>
        <strain evidence="2 3">DSM 46144</strain>
    </source>
</reference>
<proteinExistence type="predicted"/>
<dbReference type="Proteomes" id="UP000184440">
    <property type="component" value="Unassembled WGS sequence"/>
</dbReference>
<dbReference type="Pfam" id="PF07179">
    <property type="entry name" value="SseB"/>
    <property type="match status" value="1"/>
</dbReference>
<protein>
    <submittedName>
        <fullName evidence="2">SseB protein N-terminal domain-containing protein</fullName>
    </submittedName>
</protein>
<accession>A0A1M7TXH2</accession>
<organism evidence="2 3">
    <name type="scientific">Cryptosporangium aurantiacum</name>
    <dbReference type="NCBI Taxonomy" id="134849"/>
    <lineage>
        <taxon>Bacteria</taxon>
        <taxon>Bacillati</taxon>
        <taxon>Actinomycetota</taxon>
        <taxon>Actinomycetes</taxon>
        <taxon>Cryptosporangiales</taxon>
        <taxon>Cryptosporangiaceae</taxon>
        <taxon>Cryptosporangium</taxon>
    </lineage>
</organism>
<sequence length="295" mass="31706">MAETEPSLRWRPANEPELLLYHALLRADTGRYFRVVTESPLYLAAVSAPERRLVTWERGGRTHLLAFTSPEGLARCLGTEADTVLRVDYPGLLRDWPNPDWWLALNPTLPIDAALPVGEVADAARGETEFALPVVDAYAGVPSLDPLPGAGGAPANDIEETMADVLAQGNVPLLLDLLVFADVLLPVLRPVDDGVALDDPRFPWAALPLTPDSPEVEPAIGVFTSEERLAEAAPGVAVPALRLPLLEVAAVWPGAEYALVVNPDSGLRARLPGDQVPALVEWARAASRYHGLEPV</sequence>
<evidence type="ECO:0000313" key="3">
    <source>
        <dbReference type="Proteomes" id="UP000184440"/>
    </source>
</evidence>
<dbReference type="EMBL" id="FRCS01000007">
    <property type="protein sequence ID" value="SHN75422.1"/>
    <property type="molecule type" value="Genomic_DNA"/>
</dbReference>
<name>A0A1M7TXH2_9ACTN</name>